<gene>
    <name evidence="1" type="ORF">SPOG_01262</name>
</gene>
<dbReference type="EMBL" id="KE546993">
    <property type="protein sequence ID" value="EPY50506.1"/>
    <property type="molecule type" value="Genomic_DNA"/>
</dbReference>
<dbReference type="OMA" id="ASKMLGC"/>
<dbReference type="Proteomes" id="UP000015464">
    <property type="component" value="Unassembled WGS sequence"/>
</dbReference>
<dbReference type="GO" id="GO:0007131">
    <property type="term" value="P:reciprocal meiotic recombination"/>
    <property type="evidence" value="ECO:0007669"/>
    <property type="project" value="EnsemblFungi"/>
</dbReference>
<reference evidence="1 2" key="1">
    <citation type="journal article" date="2011" name="Science">
        <title>Comparative functional genomics of the fission yeasts.</title>
        <authorList>
            <person name="Rhind N."/>
            <person name="Chen Z."/>
            <person name="Yassour M."/>
            <person name="Thompson D.A."/>
            <person name="Haas B.J."/>
            <person name="Habib N."/>
            <person name="Wapinski I."/>
            <person name="Roy S."/>
            <person name="Lin M.F."/>
            <person name="Heiman D.I."/>
            <person name="Young S.K."/>
            <person name="Furuya K."/>
            <person name="Guo Y."/>
            <person name="Pidoux A."/>
            <person name="Chen H.M."/>
            <person name="Robbertse B."/>
            <person name="Goldberg J.M."/>
            <person name="Aoki K."/>
            <person name="Bayne E.H."/>
            <person name="Berlin A.M."/>
            <person name="Desjardins C.A."/>
            <person name="Dobbs E."/>
            <person name="Dukaj L."/>
            <person name="Fan L."/>
            <person name="FitzGerald M.G."/>
            <person name="French C."/>
            <person name="Gujja S."/>
            <person name="Hansen K."/>
            <person name="Keifenheim D."/>
            <person name="Levin J.Z."/>
            <person name="Mosher R.A."/>
            <person name="Mueller C.A."/>
            <person name="Pfiffner J."/>
            <person name="Priest M."/>
            <person name="Russ C."/>
            <person name="Smialowska A."/>
            <person name="Swoboda P."/>
            <person name="Sykes S.M."/>
            <person name="Vaughn M."/>
            <person name="Vengrova S."/>
            <person name="Yoder R."/>
            <person name="Zeng Q."/>
            <person name="Allshire R."/>
            <person name="Baulcombe D."/>
            <person name="Birren B.W."/>
            <person name="Brown W."/>
            <person name="Ekwall K."/>
            <person name="Kellis M."/>
            <person name="Leatherwood J."/>
            <person name="Levin H."/>
            <person name="Margalit H."/>
            <person name="Martienssen R."/>
            <person name="Nieduszynski C.A."/>
            <person name="Spatafora J.W."/>
            <person name="Friedman N."/>
            <person name="Dalgaard J.Z."/>
            <person name="Baumann P."/>
            <person name="Niki H."/>
            <person name="Regev A."/>
            <person name="Nusbaum C."/>
        </authorList>
    </citation>
    <scope>NUCLEOTIDE SEQUENCE [LARGE SCALE GENOMIC DNA]</scope>
    <source>
        <strain evidence="2">OY26 / ATCC MYA-4695 / CBS 11777 / NBRC 106824 / NRRL Y48691</strain>
    </source>
</reference>
<protein>
    <submittedName>
        <fullName evidence="1">RecA family ATPase Rlp1</fullName>
    </submittedName>
</protein>
<organism evidence="1 2">
    <name type="scientific">Schizosaccharomyces cryophilus (strain OY26 / ATCC MYA-4695 / CBS 11777 / NBRC 106824 / NRRL Y48691)</name>
    <name type="common">Fission yeast</name>
    <dbReference type="NCBI Taxonomy" id="653667"/>
    <lineage>
        <taxon>Eukaryota</taxon>
        <taxon>Fungi</taxon>
        <taxon>Dikarya</taxon>
        <taxon>Ascomycota</taxon>
        <taxon>Taphrinomycotina</taxon>
        <taxon>Schizosaccharomycetes</taxon>
        <taxon>Schizosaccharomycetales</taxon>
        <taxon>Schizosaccharomycetaceae</taxon>
        <taxon>Schizosaccharomyces</taxon>
    </lineage>
</organism>
<dbReference type="RefSeq" id="XP_013024989.1">
    <property type="nucleotide sequence ID" value="XM_013169535.1"/>
</dbReference>
<sequence>MKATEWVMKLREKRERLRRQEQQGRYATDNEENREDAIESLMFSEARHGEVYGIEGMSCSGKTELLYHLAGNAVIKSPETLILVINSEWDWDQERLIQVVHEKLLRKGKQSGICGCGQEIVDPFSSQVSSSSSDGIEGTVLEPELKEGLHEPIEPRMAEKGKCAIWKHAREILQNQSVMVWPAEFEACLENVPSNAEELVAIWKRLQNQRKEHVPLQFREEKILPDHSEPEAADQGRIPLPDKLADMHLAYVFIDGLSTFYWQLRLERSYGKRYAQLDRKLRTASKMLGCRVVCTNWCLNAKAHLPITYEAFRTERRAHSRFYLEHRRTKLGCLFFSGAKGLTYRKEDEDSQKEQRQ</sequence>
<dbReference type="GeneID" id="25035593"/>
<evidence type="ECO:0000313" key="2">
    <source>
        <dbReference type="Proteomes" id="UP000015464"/>
    </source>
</evidence>
<dbReference type="AlphaFoldDB" id="S9X9R2"/>
<dbReference type="GO" id="GO:0006312">
    <property type="term" value="P:mitotic recombination"/>
    <property type="evidence" value="ECO:0007669"/>
    <property type="project" value="EnsemblFungi"/>
</dbReference>
<name>S9X9R2_SCHCR</name>
<dbReference type="InterPro" id="IPR027417">
    <property type="entry name" value="P-loop_NTPase"/>
</dbReference>
<proteinExistence type="predicted"/>
<dbReference type="Gene3D" id="3.40.50.300">
    <property type="entry name" value="P-loop containing nucleotide triphosphate hydrolases"/>
    <property type="match status" value="1"/>
</dbReference>
<keyword evidence="2" id="KW-1185">Reference proteome</keyword>
<dbReference type="SUPFAM" id="SSF52540">
    <property type="entry name" value="P-loop containing nucleoside triphosphate hydrolases"/>
    <property type="match status" value="1"/>
</dbReference>
<accession>S9X9R2</accession>
<dbReference type="STRING" id="653667.S9X9R2"/>
<evidence type="ECO:0000313" key="1">
    <source>
        <dbReference type="EMBL" id="EPY50506.1"/>
    </source>
</evidence>
<dbReference type="GO" id="GO:0000724">
    <property type="term" value="P:double-strand break repair via homologous recombination"/>
    <property type="evidence" value="ECO:0007669"/>
    <property type="project" value="EnsemblFungi"/>
</dbReference>
<dbReference type="OrthoDB" id="5366698at2759"/>
<dbReference type="HOGENOM" id="CLU_776492_0_0_1"/>